<keyword evidence="3" id="KW-1185">Reference proteome</keyword>
<comment type="caution">
    <text evidence="2">The sequence shown here is derived from an EMBL/GenBank/DDBJ whole genome shotgun (WGS) entry which is preliminary data.</text>
</comment>
<feature type="region of interest" description="Disordered" evidence="1">
    <location>
        <begin position="104"/>
        <end position="128"/>
    </location>
</feature>
<organism evidence="2 3">
    <name type="scientific">Prunus yedoensis var. nudiflora</name>
    <dbReference type="NCBI Taxonomy" id="2094558"/>
    <lineage>
        <taxon>Eukaryota</taxon>
        <taxon>Viridiplantae</taxon>
        <taxon>Streptophyta</taxon>
        <taxon>Embryophyta</taxon>
        <taxon>Tracheophyta</taxon>
        <taxon>Spermatophyta</taxon>
        <taxon>Magnoliopsida</taxon>
        <taxon>eudicotyledons</taxon>
        <taxon>Gunneridae</taxon>
        <taxon>Pentapetalae</taxon>
        <taxon>rosids</taxon>
        <taxon>fabids</taxon>
        <taxon>Rosales</taxon>
        <taxon>Rosaceae</taxon>
        <taxon>Amygdaloideae</taxon>
        <taxon>Amygdaleae</taxon>
        <taxon>Prunus</taxon>
    </lineage>
</organism>
<accession>A0A314Y9B0</accession>
<dbReference type="Proteomes" id="UP000250321">
    <property type="component" value="Unassembled WGS sequence"/>
</dbReference>
<evidence type="ECO:0000256" key="1">
    <source>
        <dbReference type="SAM" id="MobiDB-lite"/>
    </source>
</evidence>
<sequence>MTVLREKGGSQPEYNDKGIVTFEVHRGEIYEYAKELGYHDQVVVPGIQNGKKVCISSDARLLEWCHLVPPSFEREIVIYVEHPTVINVDESPMAWRERGPSARNLTAEFEHEDESDKQSSYEGYKCGG</sequence>
<name>A0A314Y9B0_PRUYE</name>
<proteinExistence type="predicted"/>
<gene>
    <name evidence="2" type="ORF">Pyn_16961</name>
</gene>
<evidence type="ECO:0000313" key="3">
    <source>
        <dbReference type="Proteomes" id="UP000250321"/>
    </source>
</evidence>
<evidence type="ECO:0000313" key="2">
    <source>
        <dbReference type="EMBL" id="PQQ03822.1"/>
    </source>
</evidence>
<protein>
    <submittedName>
        <fullName evidence="2">Uncharacterized protein</fullName>
    </submittedName>
</protein>
<dbReference type="EMBL" id="PJQY01001302">
    <property type="protein sequence ID" value="PQQ03822.1"/>
    <property type="molecule type" value="Genomic_DNA"/>
</dbReference>
<reference evidence="2 3" key="1">
    <citation type="submission" date="2018-02" db="EMBL/GenBank/DDBJ databases">
        <title>Draft genome of wild Prunus yedoensis var. nudiflora.</title>
        <authorList>
            <person name="Baek S."/>
            <person name="Kim J.-H."/>
            <person name="Choi K."/>
            <person name="Kim G.-B."/>
            <person name="Cho A."/>
            <person name="Jang H."/>
            <person name="Shin C.-H."/>
            <person name="Yu H.-J."/>
            <person name="Mun J.-H."/>
        </authorList>
    </citation>
    <scope>NUCLEOTIDE SEQUENCE [LARGE SCALE GENOMIC DNA]</scope>
    <source>
        <strain evidence="3">cv. Jeju island</strain>
        <tissue evidence="2">Leaf</tissue>
    </source>
</reference>
<dbReference type="AlphaFoldDB" id="A0A314Y9B0"/>